<proteinExistence type="inferred from homology"/>
<evidence type="ECO:0000256" key="9">
    <source>
        <dbReference type="ARBA" id="ARBA00023136"/>
    </source>
</evidence>
<evidence type="ECO:0000313" key="13">
    <source>
        <dbReference type="EMBL" id="MBF9304943.1"/>
    </source>
</evidence>
<feature type="transmembrane region" description="Helical" evidence="11">
    <location>
        <begin position="273"/>
        <end position="303"/>
    </location>
</feature>
<comment type="caution">
    <text evidence="13">The sequence shown here is derived from an EMBL/GenBank/DDBJ whole genome shotgun (WGS) entry which is preliminary data.</text>
</comment>
<feature type="transmembrane region" description="Helical" evidence="11">
    <location>
        <begin position="15"/>
        <end position="36"/>
    </location>
</feature>
<dbReference type="EMBL" id="JADPYN010000067">
    <property type="protein sequence ID" value="MBF9304943.1"/>
    <property type="molecule type" value="Genomic_DNA"/>
</dbReference>
<organism evidence="13 14">
    <name type="scientific">Staphylococcus epidermidis</name>
    <dbReference type="NCBI Taxonomy" id="1282"/>
    <lineage>
        <taxon>Bacteria</taxon>
        <taxon>Bacillati</taxon>
        <taxon>Bacillota</taxon>
        <taxon>Bacilli</taxon>
        <taxon>Bacillales</taxon>
        <taxon>Staphylococcaceae</taxon>
        <taxon>Staphylococcus</taxon>
    </lineage>
</organism>
<gene>
    <name evidence="13" type="ORF">I3V53_12940</name>
</gene>
<dbReference type="Proteomes" id="UP000622362">
    <property type="component" value="Unassembled WGS sequence"/>
</dbReference>
<dbReference type="AlphaFoldDB" id="A0A8I1BEC4"/>
<evidence type="ECO:0000256" key="2">
    <source>
        <dbReference type="ARBA" id="ARBA00008697"/>
    </source>
</evidence>
<feature type="domain" description="ABC3 transporter permease C-terminal" evidence="12">
    <location>
        <begin position="232"/>
        <end position="343"/>
    </location>
</feature>
<dbReference type="InterPro" id="IPR003838">
    <property type="entry name" value="ABC3_permease_C"/>
</dbReference>
<evidence type="ECO:0000256" key="11">
    <source>
        <dbReference type="SAM" id="Phobius"/>
    </source>
</evidence>
<dbReference type="Pfam" id="PF02687">
    <property type="entry name" value="FtsX"/>
    <property type="match status" value="1"/>
</dbReference>
<comment type="similarity">
    <text evidence="2">Belongs to the ABC-4 integral membrane protein family. HrtB subfamily.</text>
</comment>
<dbReference type="InterPro" id="IPR051125">
    <property type="entry name" value="ABC-4/HrtB_transporter"/>
</dbReference>
<comment type="function">
    <text evidence="10">Part of the ABC transporter complex hrt involved in hemin import. Responsible for the translocation of the substrate across the membrane.</text>
</comment>
<comment type="subcellular location">
    <subcellularLocation>
        <location evidence="1">Cell membrane</location>
        <topology evidence="1">Multi-pass membrane protein</topology>
    </subcellularLocation>
</comment>
<keyword evidence="6" id="KW-1003">Cell membrane</keyword>
<comment type="subunit">
    <text evidence="3">The complex is composed of two ATP-binding proteins (HrtA), two transmembrane proteins (HrtB) and a solute-binding protein.</text>
</comment>
<keyword evidence="5" id="KW-0813">Transport</keyword>
<reference evidence="13" key="1">
    <citation type="submission" date="2020-11" db="EMBL/GenBank/DDBJ databases">
        <title>Molecular epidemiology and genomic profiles of multidrug-resistant bacteria collected from clinical sources in South Africa.</title>
        <authorList>
            <person name="Asante J."/>
            <person name="Amoako D.G."/>
        </authorList>
    </citation>
    <scope>NUCLEOTIDE SEQUENCE</scope>
    <source>
        <strain evidence="13">C68</strain>
    </source>
</reference>
<evidence type="ECO:0000259" key="12">
    <source>
        <dbReference type="Pfam" id="PF02687"/>
    </source>
</evidence>
<dbReference type="RefSeq" id="WP_019834776.1">
    <property type="nucleotide sequence ID" value="NZ_JADPYN010000067.1"/>
</dbReference>
<keyword evidence="8 11" id="KW-1133">Transmembrane helix</keyword>
<evidence type="ECO:0000256" key="8">
    <source>
        <dbReference type="ARBA" id="ARBA00022989"/>
    </source>
</evidence>
<evidence type="ECO:0000313" key="14">
    <source>
        <dbReference type="Proteomes" id="UP000622362"/>
    </source>
</evidence>
<evidence type="ECO:0000256" key="4">
    <source>
        <dbReference type="ARBA" id="ARBA00016962"/>
    </source>
</evidence>
<evidence type="ECO:0000256" key="3">
    <source>
        <dbReference type="ARBA" id="ARBA00011131"/>
    </source>
</evidence>
<dbReference type="PANTHER" id="PTHR43738:SF1">
    <property type="entry name" value="HEMIN TRANSPORT SYSTEM PERMEASE PROTEIN HRTB-RELATED"/>
    <property type="match status" value="1"/>
</dbReference>
<name>A0A8I1BEC4_STAEP</name>
<evidence type="ECO:0000256" key="7">
    <source>
        <dbReference type="ARBA" id="ARBA00022692"/>
    </source>
</evidence>
<evidence type="ECO:0000256" key="10">
    <source>
        <dbReference type="ARBA" id="ARBA00024973"/>
    </source>
</evidence>
<evidence type="ECO:0000256" key="6">
    <source>
        <dbReference type="ARBA" id="ARBA00022475"/>
    </source>
</evidence>
<keyword evidence="7 11" id="KW-0812">Transmembrane</keyword>
<accession>A0A8I1BEC4</accession>
<dbReference type="GO" id="GO:0005886">
    <property type="term" value="C:plasma membrane"/>
    <property type="evidence" value="ECO:0007669"/>
    <property type="project" value="UniProtKB-SubCell"/>
</dbReference>
<protein>
    <recommendedName>
        <fullName evidence="4">Putative hemin transport system permease protein HrtB</fullName>
    </recommendedName>
</protein>
<feature type="transmembrane region" description="Helical" evidence="11">
    <location>
        <begin position="309"/>
        <end position="333"/>
    </location>
</feature>
<keyword evidence="9 11" id="KW-0472">Membrane</keyword>
<evidence type="ECO:0000256" key="1">
    <source>
        <dbReference type="ARBA" id="ARBA00004651"/>
    </source>
</evidence>
<evidence type="ECO:0000256" key="5">
    <source>
        <dbReference type="ARBA" id="ARBA00022448"/>
    </source>
</evidence>
<dbReference type="PANTHER" id="PTHR43738">
    <property type="entry name" value="ABC TRANSPORTER, MEMBRANE PROTEIN"/>
    <property type="match status" value="1"/>
</dbReference>
<feature type="transmembrane region" description="Helical" evidence="11">
    <location>
        <begin position="232"/>
        <end position="252"/>
    </location>
</feature>
<sequence length="351" mass="39647">MNLAWKEIKFYKFRYILIMLIIFLLGSMVLFINGLAQGLARENVSFLNNQNAQTYIIEKMKEPKIEKSQLDSNQQNKIEDIINQQATHLGPQTLKLKQQDQDILTFSTSKEGRPSLKEGRYPNHSHEVAINDKLTGQDVKKGDTIKFKGHKEDYKVSGIIEDTMYSHSSMVMMNHSDFKALNKNYSTFYPVKELSKKDKNRINDISNVTTVNEKTLTDNIASYQAEQMPLNLMIISLFVITAIVLSAFFYVMTIQKISQIGILKAVGIKTRHLLSSLIIEIILTTMVGVILATILILILSLIMPVTMPFYLGYGTILLMIVIFLIVGCIGALLSFIKVLKVDPIDAIGGME</sequence>